<comment type="function">
    <text evidence="2">May play the central regulatory role in sporulation. It may be an element of the effector pathway responsible for the activation of sporulation genes in response to nutritional stress. Spo0A may act in concert with spo0H (a sigma factor) to control the expression of some genes that are critical to the sporulation process.</text>
</comment>
<dbReference type="InterPro" id="IPR001789">
    <property type="entry name" value="Sig_transdc_resp-reg_receiver"/>
</dbReference>
<dbReference type="SUPFAM" id="SSF52172">
    <property type="entry name" value="CheY-like"/>
    <property type="match status" value="1"/>
</dbReference>
<dbReference type="Proteomes" id="UP000266391">
    <property type="component" value="Unassembled WGS sequence"/>
</dbReference>
<dbReference type="AlphaFoldDB" id="A0A396ADY6"/>
<evidence type="ECO:0000259" key="4">
    <source>
        <dbReference type="PROSITE" id="PS50110"/>
    </source>
</evidence>
<reference evidence="5 6" key="1">
    <citation type="submission" date="2018-08" db="EMBL/GenBank/DDBJ databases">
        <title>A genome reference for cultivated species of the human gut microbiota.</title>
        <authorList>
            <person name="Zou Y."/>
            <person name="Xue W."/>
            <person name="Luo G."/>
        </authorList>
    </citation>
    <scope>NUCLEOTIDE SEQUENCE [LARGE SCALE GENOMIC DNA]</scope>
    <source>
        <strain evidence="5 6">AM32-8LB</strain>
    </source>
</reference>
<dbReference type="GO" id="GO:0000160">
    <property type="term" value="P:phosphorelay signal transduction system"/>
    <property type="evidence" value="ECO:0007669"/>
    <property type="project" value="InterPro"/>
</dbReference>
<dbReference type="EMBL" id="QSIQ01000006">
    <property type="protein sequence ID" value="RHD04470.1"/>
    <property type="molecule type" value="Genomic_DNA"/>
</dbReference>
<evidence type="ECO:0000256" key="1">
    <source>
        <dbReference type="ARBA" id="ARBA00018672"/>
    </source>
</evidence>
<protein>
    <recommendedName>
        <fullName evidence="1">Stage 0 sporulation protein A homolog</fullName>
    </recommendedName>
</protein>
<dbReference type="Gene3D" id="3.40.50.2300">
    <property type="match status" value="1"/>
</dbReference>
<organism evidence="5 6">
    <name type="scientific">Roseburia inulinivorans</name>
    <dbReference type="NCBI Taxonomy" id="360807"/>
    <lineage>
        <taxon>Bacteria</taxon>
        <taxon>Bacillati</taxon>
        <taxon>Bacillota</taxon>
        <taxon>Clostridia</taxon>
        <taxon>Lachnospirales</taxon>
        <taxon>Lachnospiraceae</taxon>
        <taxon>Roseburia</taxon>
    </lineage>
</organism>
<proteinExistence type="predicted"/>
<accession>A0A396ADY6</accession>
<dbReference type="PROSITE" id="PS50110">
    <property type="entry name" value="RESPONSE_REGULATORY"/>
    <property type="match status" value="1"/>
</dbReference>
<comment type="caution">
    <text evidence="5">The sequence shown here is derived from an EMBL/GenBank/DDBJ whole genome shotgun (WGS) entry which is preliminary data.</text>
</comment>
<comment type="caution">
    <text evidence="3">Lacks conserved residue(s) required for the propagation of feature annotation.</text>
</comment>
<dbReference type="InterPro" id="IPR011006">
    <property type="entry name" value="CheY-like_superfamily"/>
</dbReference>
<sequence length="354" mass="41276">MAMEFVVIVEPDEVGRKRLEGTFQSEKPSFSYKITEKPEEALDILEQQKVDVLVCETSLSVLSGREFFSMAKMISPDTVRVAMTSAEHVKDILSFLNECDIYKLIMKPCASFADFIEPVNAALEYHRLKKQAESDLEQANMNLFFSEKDFERIEERQKENVMLYKQAAEVVMTMLKQHLTIGQMDSVGEYMMEHYLRDLLGYYLETMIHENGNYLMGYNRLKNEFHHEDAGQSFQMMKKEGCEIPPEIFRKILFLLMILTKACRQILGKYAVSVTMETASEKFFVVRFSCDYSQNLDKNGQIIYTGENQECHKDIMDLTEKITDSIVYRTVSLEKENRYILNCAIERRNHRVDS</sequence>
<evidence type="ECO:0000313" key="5">
    <source>
        <dbReference type="EMBL" id="RHD04470.1"/>
    </source>
</evidence>
<evidence type="ECO:0000256" key="2">
    <source>
        <dbReference type="ARBA" id="ARBA00024867"/>
    </source>
</evidence>
<evidence type="ECO:0000313" key="6">
    <source>
        <dbReference type="Proteomes" id="UP000266391"/>
    </source>
</evidence>
<gene>
    <name evidence="5" type="ORF">DW813_05415</name>
</gene>
<dbReference type="Pfam" id="PF00072">
    <property type="entry name" value="Response_reg"/>
    <property type="match status" value="1"/>
</dbReference>
<name>A0A396ADY6_9FIRM</name>
<feature type="domain" description="Response regulatory" evidence="4">
    <location>
        <begin position="5"/>
        <end position="122"/>
    </location>
</feature>
<evidence type="ECO:0000256" key="3">
    <source>
        <dbReference type="PROSITE-ProRule" id="PRU00169"/>
    </source>
</evidence>